<gene>
    <name evidence="8" type="ORF">ACFO3A_13600</name>
</gene>
<dbReference type="EMBL" id="JBHSEW010000013">
    <property type="protein sequence ID" value="MFC4623241.1"/>
    <property type="molecule type" value="Genomic_DNA"/>
</dbReference>
<keyword evidence="8" id="KW-0436">Ligase</keyword>
<dbReference type="InterPro" id="IPR021797">
    <property type="entry name" value="Wzy_C_2"/>
</dbReference>
<keyword evidence="4 5" id="KW-0472">Membrane</keyword>
<sequence length="575" mass="65482">MFLKSIMKLKYNYFLFSIFLMIGWILPISFLPWTRMHQEVAAVLSLFILLISLNNKKEYYFSIPLVGSFVIAWIPIIQFAIGVLLYFGDAIESFIYFFLFGLSVFIGSNIRDNSNNSIDFCKILSIVFIIGSLVSFLIAMLQWTGLANGVDISWIMPIRGSRPYANLGQPNNLATLFGFGLAGVFYLFEQNKIRNYFALILALLLIFGLALTQSRTPWVVAAILPFFWLWQSHRMPLRTTARHVLLLVGVYVGFVLMLPVLGSFLEAPVSSVLERATQAHRWDMYKQALYFIAHGPWYGFGWGQIPLAHSLLSAQAPEAIFYHYSHNIVLDILLWNGPWIGGIIVVLFSAWLGTLFFQKNTVKSLFAWLGLLFFLIHSMLEYPYAYLFLLLPAGLLLGIVEGQHRSREFEISAPKNSIAIIAIIGLAVTVAFWNNYLIIESDYREATRKMEENFIPEEVQAVSQAILLDELKETVYFSRFPLKSGYSEDLLERVDVFANRFPRKFSLVKSCYIFSLNGRQEKAITQLIKLKDIFGISALEEALSYLYQESEKTPELLPVLAHFGLVKKAPAAVSD</sequence>
<protein>
    <submittedName>
        <fullName evidence="8">O-antigen ligase family protein</fullName>
    </submittedName>
</protein>
<evidence type="ECO:0000256" key="4">
    <source>
        <dbReference type="ARBA" id="ARBA00023136"/>
    </source>
</evidence>
<feature type="domain" description="Virulence factor membrane-bound polymerase C-terminal" evidence="7">
    <location>
        <begin position="366"/>
        <end position="534"/>
    </location>
</feature>
<dbReference type="Proteomes" id="UP001595967">
    <property type="component" value="Unassembled WGS sequence"/>
</dbReference>
<dbReference type="InterPro" id="IPR051533">
    <property type="entry name" value="WaaL-like"/>
</dbReference>
<feature type="transmembrane region" description="Helical" evidence="5">
    <location>
        <begin position="171"/>
        <end position="188"/>
    </location>
</feature>
<feature type="transmembrane region" description="Helical" evidence="5">
    <location>
        <begin position="217"/>
        <end position="232"/>
    </location>
</feature>
<proteinExistence type="predicted"/>
<keyword evidence="9" id="KW-1185">Reference proteome</keyword>
<dbReference type="Pfam" id="PF11846">
    <property type="entry name" value="Wzy_C_2"/>
    <property type="match status" value="1"/>
</dbReference>
<dbReference type="Pfam" id="PF04932">
    <property type="entry name" value="Wzy_C"/>
    <property type="match status" value="1"/>
</dbReference>
<comment type="caution">
    <text evidence="8">The sequence shown here is derived from an EMBL/GenBank/DDBJ whole genome shotgun (WGS) entry which is preliminary data.</text>
</comment>
<evidence type="ECO:0000256" key="3">
    <source>
        <dbReference type="ARBA" id="ARBA00022989"/>
    </source>
</evidence>
<evidence type="ECO:0000256" key="1">
    <source>
        <dbReference type="ARBA" id="ARBA00004141"/>
    </source>
</evidence>
<reference evidence="9" key="1">
    <citation type="journal article" date="2019" name="Int. J. Syst. Evol. Microbiol.">
        <title>The Global Catalogue of Microorganisms (GCM) 10K type strain sequencing project: providing services to taxonomists for standard genome sequencing and annotation.</title>
        <authorList>
            <consortium name="The Broad Institute Genomics Platform"/>
            <consortium name="The Broad Institute Genome Sequencing Center for Infectious Disease"/>
            <person name="Wu L."/>
            <person name="Ma J."/>
        </authorList>
    </citation>
    <scope>NUCLEOTIDE SEQUENCE [LARGE SCALE GENOMIC DNA]</scope>
    <source>
        <strain evidence="9">JCM 11650</strain>
    </source>
</reference>
<comment type="subcellular location">
    <subcellularLocation>
        <location evidence="1">Membrane</location>
        <topology evidence="1">Multi-pass membrane protein</topology>
    </subcellularLocation>
</comment>
<name>A0ABV9H187_9BURK</name>
<accession>A0ABV9H187</accession>
<feature type="transmembrane region" description="Helical" evidence="5">
    <location>
        <begin position="123"/>
        <end position="143"/>
    </location>
</feature>
<evidence type="ECO:0000256" key="5">
    <source>
        <dbReference type="SAM" id="Phobius"/>
    </source>
</evidence>
<keyword evidence="3 5" id="KW-1133">Transmembrane helix</keyword>
<dbReference type="InterPro" id="IPR007016">
    <property type="entry name" value="O-antigen_ligase-rel_domated"/>
</dbReference>
<feature type="transmembrane region" description="Helical" evidence="5">
    <location>
        <begin position="65"/>
        <end position="87"/>
    </location>
</feature>
<evidence type="ECO:0000259" key="6">
    <source>
        <dbReference type="Pfam" id="PF04932"/>
    </source>
</evidence>
<feature type="transmembrane region" description="Helical" evidence="5">
    <location>
        <begin position="339"/>
        <end position="357"/>
    </location>
</feature>
<dbReference type="GO" id="GO:0016874">
    <property type="term" value="F:ligase activity"/>
    <property type="evidence" value="ECO:0007669"/>
    <property type="project" value="UniProtKB-KW"/>
</dbReference>
<feature type="transmembrane region" description="Helical" evidence="5">
    <location>
        <begin position="416"/>
        <end position="439"/>
    </location>
</feature>
<evidence type="ECO:0000313" key="8">
    <source>
        <dbReference type="EMBL" id="MFC4623241.1"/>
    </source>
</evidence>
<keyword evidence="2 5" id="KW-0812">Transmembrane</keyword>
<feature type="transmembrane region" description="Helical" evidence="5">
    <location>
        <begin position="12"/>
        <end position="30"/>
    </location>
</feature>
<evidence type="ECO:0000256" key="2">
    <source>
        <dbReference type="ARBA" id="ARBA00022692"/>
    </source>
</evidence>
<feature type="transmembrane region" description="Helical" evidence="5">
    <location>
        <begin position="195"/>
        <end position="211"/>
    </location>
</feature>
<organism evidence="8 9">
    <name type="scientific">Comamonas nitrativorans</name>
    <dbReference type="NCBI Taxonomy" id="108437"/>
    <lineage>
        <taxon>Bacteria</taxon>
        <taxon>Pseudomonadati</taxon>
        <taxon>Pseudomonadota</taxon>
        <taxon>Betaproteobacteria</taxon>
        <taxon>Burkholderiales</taxon>
        <taxon>Comamonadaceae</taxon>
        <taxon>Comamonas</taxon>
    </lineage>
</organism>
<feature type="transmembrane region" description="Helical" evidence="5">
    <location>
        <begin position="36"/>
        <end position="53"/>
    </location>
</feature>
<dbReference type="PANTHER" id="PTHR37422">
    <property type="entry name" value="TEICHURONIC ACID BIOSYNTHESIS PROTEIN TUAE"/>
    <property type="match status" value="1"/>
</dbReference>
<evidence type="ECO:0000259" key="7">
    <source>
        <dbReference type="Pfam" id="PF11846"/>
    </source>
</evidence>
<feature type="domain" description="O-antigen ligase-related" evidence="6">
    <location>
        <begin position="201"/>
        <end position="337"/>
    </location>
</feature>
<feature type="transmembrane region" description="Helical" evidence="5">
    <location>
        <begin position="244"/>
        <end position="265"/>
    </location>
</feature>
<feature type="transmembrane region" description="Helical" evidence="5">
    <location>
        <begin position="93"/>
        <end position="111"/>
    </location>
</feature>
<dbReference type="PANTHER" id="PTHR37422:SF23">
    <property type="entry name" value="TEICHURONIC ACID BIOSYNTHESIS PROTEIN TUAE"/>
    <property type="match status" value="1"/>
</dbReference>
<evidence type="ECO:0000313" key="9">
    <source>
        <dbReference type="Proteomes" id="UP001595967"/>
    </source>
</evidence>
<feature type="transmembrane region" description="Helical" evidence="5">
    <location>
        <begin position="364"/>
        <end position="380"/>
    </location>
</feature>